<dbReference type="EC" id="2.7.7.59" evidence="7"/>
<dbReference type="InterPro" id="IPR003607">
    <property type="entry name" value="HD/PDEase_dom"/>
</dbReference>
<gene>
    <name evidence="7" type="primary">glnD</name>
    <name evidence="10" type="ORF">F9B74_02370</name>
</gene>
<dbReference type="GO" id="GO:0008773">
    <property type="term" value="F:[protein-PII] uridylyltransferase activity"/>
    <property type="evidence" value="ECO:0007669"/>
    <property type="project" value="UniProtKB-UniRule"/>
</dbReference>
<dbReference type="InterPro" id="IPR010043">
    <property type="entry name" value="UTase/UR"/>
</dbReference>
<dbReference type="CDD" id="cd00077">
    <property type="entry name" value="HDc"/>
    <property type="match status" value="1"/>
</dbReference>
<dbReference type="EC" id="3.1.4.-" evidence="7"/>
<feature type="domain" description="HD" evidence="9">
    <location>
        <begin position="436"/>
        <end position="558"/>
    </location>
</feature>
<evidence type="ECO:0000259" key="9">
    <source>
        <dbReference type="PROSITE" id="PS51831"/>
    </source>
</evidence>
<evidence type="ECO:0000256" key="4">
    <source>
        <dbReference type="ARBA" id="ARBA00022801"/>
    </source>
</evidence>
<dbReference type="GO" id="GO:0006808">
    <property type="term" value="P:regulation of nitrogen utilization"/>
    <property type="evidence" value="ECO:0007669"/>
    <property type="project" value="UniProtKB-UniRule"/>
</dbReference>
<evidence type="ECO:0000256" key="7">
    <source>
        <dbReference type="HAMAP-Rule" id="MF_00277"/>
    </source>
</evidence>
<dbReference type="CDD" id="cd05401">
    <property type="entry name" value="NT_GlnE_GlnD_like"/>
    <property type="match status" value="1"/>
</dbReference>
<comment type="function">
    <text evidence="7">Modifies, by uridylylation and deuridylylation, the PII regulatory proteins (GlnB and homologs), in response to the nitrogen status of the cell that GlnD senses through the glutamine level. Under low glutamine levels, catalyzes the conversion of the PII proteins and UTP to PII-UMP and PPi, while under higher glutamine levels, GlnD hydrolyzes PII-UMP to PII and UMP (deuridylylation). Thus, controls uridylylation state and activity of the PII proteins, and plays an important role in the regulation of nitrogen metabolism.</text>
</comment>
<dbReference type="SUPFAM" id="SSF109604">
    <property type="entry name" value="HD-domain/PDEase-like"/>
    <property type="match status" value="1"/>
</dbReference>
<evidence type="ECO:0000256" key="6">
    <source>
        <dbReference type="ARBA" id="ARBA00023268"/>
    </source>
</evidence>
<evidence type="ECO:0000256" key="2">
    <source>
        <dbReference type="ARBA" id="ARBA00022695"/>
    </source>
</evidence>
<dbReference type="EMBL" id="JAAGYR010000003">
    <property type="protein sequence ID" value="NEN75172.1"/>
    <property type="molecule type" value="Genomic_DNA"/>
</dbReference>
<dbReference type="PROSITE" id="PS51831">
    <property type="entry name" value="HD"/>
    <property type="match status" value="1"/>
</dbReference>
<comment type="catalytic activity">
    <reaction evidence="7">
        <text>[protein-PII]-uridylyl-L-tyrosine + H2O = [protein-PII]-L-tyrosine + UMP + H(+)</text>
        <dbReference type="Rhea" id="RHEA:48600"/>
        <dbReference type="Rhea" id="RHEA-COMP:12147"/>
        <dbReference type="Rhea" id="RHEA-COMP:12148"/>
        <dbReference type="ChEBI" id="CHEBI:15377"/>
        <dbReference type="ChEBI" id="CHEBI:15378"/>
        <dbReference type="ChEBI" id="CHEBI:46858"/>
        <dbReference type="ChEBI" id="CHEBI:57865"/>
        <dbReference type="ChEBI" id="CHEBI:90602"/>
    </reaction>
</comment>
<dbReference type="AlphaFoldDB" id="A0A6L9Y400"/>
<dbReference type="InterPro" id="IPR043519">
    <property type="entry name" value="NT_sf"/>
</dbReference>
<dbReference type="InterPro" id="IPR045865">
    <property type="entry name" value="ACT-like_dom_sf"/>
</dbReference>
<dbReference type="SMART" id="SM00471">
    <property type="entry name" value="HDc"/>
    <property type="match status" value="1"/>
</dbReference>
<dbReference type="Gene3D" id="1.10.3090.10">
    <property type="entry name" value="cca-adding enzyme, domain 2"/>
    <property type="match status" value="1"/>
</dbReference>
<dbReference type="CDD" id="cd04899">
    <property type="entry name" value="ACT_ACR-UUR-like_2"/>
    <property type="match status" value="1"/>
</dbReference>
<feature type="domain" description="ACT" evidence="8">
    <location>
        <begin position="786"/>
        <end position="859"/>
    </location>
</feature>
<keyword evidence="3" id="KW-0677">Repeat</keyword>
<dbReference type="PANTHER" id="PTHR47320:SF1">
    <property type="entry name" value="BIFUNCTIONAL URIDYLYLTRANSFERASE_URIDYLYL-REMOVING ENZYME"/>
    <property type="match status" value="1"/>
</dbReference>
<evidence type="ECO:0000313" key="10">
    <source>
        <dbReference type="EMBL" id="NEN75172.1"/>
    </source>
</evidence>
<keyword evidence="5 7" id="KW-0460">Magnesium</keyword>
<dbReference type="HAMAP" id="MF_00277">
    <property type="entry name" value="PII_uridylyl_transf"/>
    <property type="match status" value="1"/>
</dbReference>
<proteinExistence type="inferred from homology"/>
<comment type="domain">
    <text evidence="7">Has four distinct domains: an N-terminal nucleotidyltransferase (NT) domain responsible for UTase activity, a central HD domain that encodes UR activity, and two C-terminal ACT domains that seem to have a role in glutamine sensing.</text>
</comment>
<keyword evidence="11" id="KW-1185">Reference proteome</keyword>
<organism evidence="10 11">
    <name type="scientific">Pelistega ratti</name>
    <dbReference type="NCBI Taxonomy" id="2652177"/>
    <lineage>
        <taxon>Bacteria</taxon>
        <taxon>Pseudomonadati</taxon>
        <taxon>Pseudomonadota</taxon>
        <taxon>Betaproteobacteria</taxon>
        <taxon>Burkholderiales</taxon>
        <taxon>Alcaligenaceae</taxon>
        <taxon>Pelistega</taxon>
    </lineage>
</organism>
<keyword evidence="2 7" id="KW-0548">Nucleotidyltransferase</keyword>
<comment type="similarity">
    <text evidence="7">Belongs to the GlnD family.</text>
</comment>
<dbReference type="GO" id="GO:0008081">
    <property type="term" value="F:phosphoric diester hydrolase activity"/>
    <property type="evidence" value="ECO:0007669"/>
    <property type="project" value="UniProtKB-UniRule"/>
</dbReference>
<feature type="domain" description="ACT" evidence="8">
    <location>
        <begin position="675"/>
        <end position="753"/>
    </location>
</feature>
<dbReference type="PANTHER" id="PTHR47320">
    <property type="entry name" value="BIFUNCTIONAL URIDYLYLTRANSFERASE/URIDYLYL-REMOVING ENZYME"/>
    <property type="match status" value="1"/>
</dbReference>
<dbReference type="PROSITE" id="PS51671">
    <property type="entry name" value="ACT"/>
    <property type="match status" value="2"/>
</dbReference>
<sequence length="859" mass="100227">MTSLLEIKKSITQKREQLRERYKKGKINANTFLSRNTRIIDQCFKEVIQQYPLPTGTALCAVGGYGRKELYPYSDIDILLLIAKEPNTADQEKLTQLIQSFWDLGIDIGASIRTIDDCLHEAKKDITVETSLLECRYILGERKTFLQLQKKFKKFHQPRDFFLGKQLEFKQRYARYNNTPYSLEPNGKESPGALRDIHLLHWLALSNNMKGGWKALVDAQLMTAKEAEVITKAENNFKRFRIELQLIHRKRDDRVLFHVQPLLAEVYGHKSIAGKRASESFMQSYYGVARLVNLITHFMLQNFKDYLFPGQDKRITILDEDFQRIGHLLDIREEDAFIKKPHLLLKTFLVLQHYPELEDLSVKTQRLIWEHRKLVDTQFREDPQNQETFLAILQQPTGIVQNLRLLSKLKILPRYIPSWQKIVGQMQHDLFHVYTVDQHILQVIRHLYRFTMPEYAQENPLASRLMVEFDRYWILYIAALFHDIAKGRGGDHSVLGAIDIKAFAQQHRLLAEDIELLEFLVANHLLMSTVAQKKDISDPAVINDFSKAVKTRRHLDALYLLTVADIRGTSPKVWNNWKDQLLQNLYQSTVQLFEGDTFDRQTILSQRKTEAKHLIQAIGLTDKQRDDFWHQMDIAYFLRHEAEDIAWHTQVLFPYVGTRQTIVRARYAAKSDHIQIVVFTPDQPHLFEKILAYFYQHHLNILDARIHTSIDGYALDSFSISFNEGENPNHLIHTIEKTLVKAIQQENLKPPKSFTTKVGAEARQSRIFPIVPSITLRKDEYGSTWLLSITTTDCPGILYHLAHLLSKHHINLHMAKIMTLGERAEDIFIIESPYLDNEKNQLSFERDILDTLNHLIELK</sequence>
<keyword evidence="1 7" id="KW-0808">Transferase</keyword>
<dbReference type="InterPro" id="IPR002912">
    <property type="entry name" value="ACT_dom"/>
</dbReference>
<dbReference type="PIRSF" id="PIRSF006288">
    <property type="entry name" value="PII_uridyltransf"/>
    <property type="match status" value="1"/>
</dbReference>
<dbReference type="CDD" id="cd04900">
    <property type="entry name" value="ACT_UUR-like_1"/>
    <property type="match status" value="1"/>
</dbReference>
<dbReference type="Proteomes" id="UP000477651">
    <property type="component" value="Unassembled WGS sequence"/>
</dbReference>
<dbReference type="Pfam" id="PF08335">
    <property type="entry name" value="GlnD_UR_UTase"/>
    <property type="match status" value="1"/>
</dbReference>
<keyword evidence="6 7" id="KW-0511">Multifunctional enzyme</keyword>
<dbReference type="InterPro" id="IPR002934">
    <property type="entry name" value="Polymerase_NTP_transf_dom"/>
</dbReference>
<dbReference type="RefSeq" id="WP_163763900.1">
    <property type="nucleotide sequence ID" value="NZ_JAAGYR010000003.1"/>
</dbReference>
<protein>
    <recommendedName>
        <fullName evidence="7">Bifunctional uridylyltransferase/uridylyl-removing enzyme</fullName>
        <shortName evidence="7">UTase/UR</shortName>
    </recommendedName>
    <alternativeName>
        <fullName evidence="7">Bifunctional [protein-PII] modification enzyme</fullName>
    </alternativeName>
    <alternativeName>
        <fullName evidence="7">Bifunctional nitrogen sensor protein</fullName>
    </alternativeName>
    <domain>
        <recommendedName>
            <fullName evidence="7">[Protein-PII] uridylyltransferase</fullName>
            <shortName evidence="7">PII uridylyltransferase</shortName>
            <shortName evidence="7">UTase</shortName>
            <ecNumber evidence="7">2.7.7.59</ecNumber>
        </recommendedName>
    </domain>
    <domain>
        <recommendedName>
            <fullName evidence="7">[Protein-PII]-UMP uridylyl-removing enzyme</fullName>
            <shortName evidence="7">UR</shortName>
            <ecNumber evidence="7">3.1.4.-</ecNumber>
        </recommendedName>
    </domain>
</protein>
<comment type="caution">
    <text evidence="10">The sequence shown here is derived from an EMBL/GenBank/DDBJ whole genome shotgun (WGS) entry which is preliminary data.</text>
</comment>
<comment type="caution">
    <text evidence="7">Lacks conserved residue(s) required for the propagation of feature annotation.</text>
</comment>
<dbReference type="InterPro" id="IPR013546">
    <property type="entry name" value="PII_UdlTrfase/GS_AdlTrfase"/>
</dbReference>
<reference evidence="10 11" key="1">
    <citation type="submission" date="2020-02" db="EMBL/GenBank/DDBJ databases">
        <title>Pelistega sp. NLN82 were isolated from wild rodents of the Hainan Island.</title>
        <authorList>
            <person name="Niu N."/>
            <person name="Zhou J."/>
        </authorList>
    </citation>
    <scope>NUCLEOTIDE SEQUENCE [LARGE SCALE GENOMIC DNA]</scope>
    <source>
        <strain evidence="10 11">NLN82</strain>
    </source>
</reference>
<dbReference type="Gene3D" id="3.30.70.260">
    <property type="match status" value="1"/>
</dbReference>
<comment type="activity regulation">
    <text evidence="7">Uridylyltransferase (UTase) activity is inhibited by glutamine, while glutamine activates uridylyl-removing (UR) activity.</text>
</comment>
<accession>A0A6L9Y400</accession>
<dbReference type="NCBIfam" id="TIGR01693">
    <property type="entry name" value="UTase_glnD"/>
    <property type="match status" value="1"/>
</dbReference>
<comment type="cofactor">
    <cofactor evidence="7">
        <name>Mg(2+)</name>
        <dbReference type="ChEBI" id="CHEBI:18420"/>
    </cofactor>
</comment>
<evidence type="ECO:0000256" key="5">
    <source>
        <dbReference type="ARBA" id="ARBA00022842"/>
    </source>
</evidence>
<comment type="catalytic activity">
    <reaction evidence="7">
        <text>[protein-PII]-L-tyrosine + UTP = [protein-PII]-uridylyl-L-tyrosine + diphosphate</text>
        <dbReference type="Rhea" id="RHEA:13673"/>
        <dbReference type="Rhea" id="RHEA-COMP:12147"/>
        <dbReference type="Rhea" id="RHEA-COMP:12148"/>
        <dbReference type="ChEBI" id="CHEBI:33019"/>
        <dbReference type="ChEBI" id="CHEBI:46398"/>
        <dbReference type="ChEBI" id="CHEBI:46858"/>
        <dbReference type="ChEBI" id="CHEBI:90602"/>
        <dbReference type="EC" id="2.7.7.59"/>
    </reaction>
</comment>
<dbReference type="SUPFAM" id="SSF81301">
    <property type="entry name" value="Nucleotidyltransferase"/>
    <property type="match status" value="1"/>
</dbReference>
<evidence type="ECO:0000313" key="11">
    <source>
        <dbReference type="Proteomes" id="UP000477651"/>
    </source>
</evidence>
<evidence type="ECO:0000256" key="3">
    <source>
        <dbReference type="ARBA" id="ARBA00022737"/>
    </source>
</evidence>
<evidence type="ECO:0000256" key="1">
    <source>
        <dbReference type="ARBA" id="ARBA00022679"/>
    </source>
</evidence>
<dbReference type="Pfam" id="PF01966">
    <property type="entry name" value="HD"/>
    <property type="match status" value="1"/>
</dbReference>
<name>A0A6L9Y400_9BURK</name>
<dbReference type="SUPFAM" id="SSF55021">
    <property type="entry name" value="ACT-like"/>
    <property type="match status" value="2"/>
</dbReference>
<dbReference type="Pfam" id="PF01909">
    <property type="entry name" value="NTP_transf_2"/>
    <property type="match status" value="1"/>
</dbReference>
<feature type="region of interest" description="Uridylyltransferase" evidence="7">
    <location>
        <begin position="1"/>
        <end position="317"/>
    </location>
</feature>
<keyword evidence="4 7" id="KW-0378">Hydrolase</keyword>
<dbReference type="NCBIfam" id="NF002837">
    <property type="entry name" value="PRK03059.1"/>
    <property type="match status" value="1"/>
</dbReference>
<dbReference type="InterPro" id="IPR006674">
    <property type="entry name" value="HD_domain"/>
</dbReference>
<evidence type="ECO:0000259" key="8">
    <source>
        <dbReference type="PROSITE" id="PS51671"/>
    </source>
</evidence>